<dbReference type="Proteomes" id="UP000054408">
    <property type="component" value="Unassembled WGS sequence"/>
</dbReference>
<dbReference type="InterPro" id="IPR011993">
    <property type="entry name" value="PH-like_dom_sf"/>
</dbReference>
<keyword evidence="3" id="KW-1185">Reference proteome</keyword>
<name>A0A0L0D6W6_THETB</name>
<organism evidence="2 3">
    <name type="scientific">Thecamonas trahens ATCC 50062</name>
    <dbReference type="NCBI Taxonomy" id="461836"/>
    <lineage>
        <taxon>Eukaryota</taxon>
        <taxon>Apusozoa</taxon>
        <taxon>Apusomonadida</taxon>
        <taxon>Apusomonadidae</taxon>
        <taxon>Thecamonas</taxon>
    </lineage>
</organism>
<reference evidence="2 3" key="1">
    <citation type="submission" date="2010-05" db="EMBL/GenBank/DDBJ databases">
        <title>The Genome Sequence of Thecamonas trahens ATCC 50062.</title>
        <authorList>
            <consortium name="The Broad Institute Genome Sequencing Platform"/>
            <person name="Russ C."/>
            <person name="Cuomo C."/>
            <person name="Shea T."/>
            <person name="Young S.K."/>
            <person name="Zeng Q."/>
            <person name="Koehrsen M."/>
            <person name="Haas B."/>
            <person name="Borodovsky M."/>
            <person name="Guigo R."/>
            <person name="Alvarado L."/>
            <person name="Berlin A."/>
            <person name="Bochicchio J."/>
            <person name="Borenstein D."/>
            <person name="Chapman S."/>
            <person name="Chen Z."/>
            <person name="Freedman E."/>
            <person name="Gellesch M."/>
            <person name="Goldberg J."/>
            <person name="Griggs A."/>
            <person name="Gujja S."/>
            <person name="Heilman E."/>
            <person name="Heiman D."/>
            <person name="Hepburn T."/>
            <person name="Howarth C."/>
            <person name="Jen D."/>
            <person name="Larson L."/>
            <person name="Mehta T."/>
            <person name="Park D."/>
            <person name="Pearson M."/>
            <person name="Roberts A."/>
            <person name="Saif S."/>
            <person name="Shenoy N."/>
            <person name="Sisk P."/>
            <person name="Stolte C."/>
            <person name="Sykes S."/>
            <person name="Thomson T."/>
            <person name="Walk T."/>
            <person name="White J."/>
            <person name="Yandava C."/>
            <person name="Burger G."/>
            <person name="Gray M.W."/>
            <person name="Holland P.W.H."/>
            <person name="King N."/>
            <person name="Lang F.B.F."/>
            <person name="Roger A.J."/>
            <person name="Ruiz-Trillo I."/>
            <person name="Lander E."/>
            <person name="Nusbaum C."/>
        </authorList>
    </citation>
    <scope>NUCLEOTIDE SEQUENCE [LARGE SCALE GENOMIC DNA]</scope>
    <source>
        <strain evidence="2 3">ATCC 50062</strain>
    </source>
</reference>
<dbReference type="AlphaFoldDB" id="A0A0L0D6W6"/>
<evidence type="ECO:0008006" key="4">
    <source>
        <dbReference type="Google" id="ProtNLM"/>
    </source>
</evidence>
<evidence type="ECO:0000256" key="1">
    <source>
        <dbReference type="SAM" id="MobiDB-lite"/>
    </source>
</evidence>
<protein>
    <recommendedName>
        <fullName evidence="4">GRAM domain-containing protein</fullName>
    </recommendedName>
</protein>
<proteinExistence type="predicted"/>
<accession>A0A0L0D6W6</accession>
<feature type="compositionally biased region" description="Low complexity" evidence="1">
    <location>
        <begin position="34"/>
        <end position="45"/>
    </location>
</feature>
<evidence type="ECO:0000313" key="2">
    <source>
        <dbReference type="EMBL" id="KNC47955.1"/>
    </source>
</evidence>
<dbReference type="STRING" id="461836.A0A0L0D6W6"/>
<dbReference type="RefSeq" id="XP_013758972.1">
    <property type="nucleotide sequence ID" value="XM_013903518.1"/>
</dbReference>
<feature type="region of interest" description="Disordered" evidence="1">
    <location>
        <begin position="1"/>
        <end position="46"/>
    </location>
</feature>
<feature type="region of interest" description="Disordered" evidence="1">
    <location>
        <begin position="86"/>
        <end position="111"/>
    </location>
</feature>
<feature type="compositionally biased region" description="Pro residues" evidence="1">
    <location>
        <begin position="1"/>
        <end position="18"/>
    </location>
</feature>
<dbReference type="EMBL" id="GL349449">
    <property type="protein sequence ID" value="KNC47955.1"/>
    <property type="molecule type" value="Genomic_DNA"/>
</dbReference>
<gene>
    <name evidence="2" type="ORF">AMSG_04189</name>
</gene>
<sequence length="443" mass="46303">MSSAPPPSFDGAPPPYIPPTSAAPKPAHAPPSTPSSSRAPPSQSAVDQVARKLAGRSVSDLHALIMLLVSADALACESAITFLASPSTGPPASVTAPAAPDASSAPPPASSAVGAAAAAAGAAGATAATYKMTDVSPSAPAAPAAPPPEKKKKRGFMKSITSTFNDMKQSATLAKAQMGVAMGVTYDAKKFRAAFELAPDQPMLADAQCVLLNGASPLSGQMYITPSLLCVYTITHSKEVKVKIDMLTITHIIARTCPNYKNKKEEPVIIDTPHGSRANVLQVYCNDGLIHTVVLDPTKMEPIATWLHLIWDRTLNNGQRTLPVLAAPTPVHTAFKLHQSEPVLGESKCKLINGTDAVSVVFHLFLNYFGFEVAGSPVLIPYTTVSSIVAARASKMAGSPVPVYTTDGCMHQFFNFSGDFFKLHAQVIYCHAMASGAAPVHLS</sequence>
<dbReference type="Gene3D" id="2.30.29.30">
    <property type="entry name" value="Pleckstrin-homology domain (PH domain)/Phosphotyrosine-binding domain (PTB)"/>
    <property type="match status" value="1"/>
</dbReference>
<evidence type="ECO:0000313" key="3">
    <source>
        <dbReference type="Proteomes" id="UP000054408"/>
    </source>
</evidence>
<dbReference type="GeneID" id="25563743"/>